<dbReference type="RefSeq" id="WP_011866084.1">
    <property type="nucleotide sequence ID" value="NC_009092.1"/>
</dbReference>
<dbReference type="KEGG" id="slo:Shew_2287"/>
<evidence type="ECO:0000313" key="16">
    <source>
        <dbReference type="EMBL" id="ABO24153.1"/>
    </source>
</evidence>
<dbReference type="InterPro" id="IPR013750">
    <property type="entry name" value="GHMP_kinase_C_dom"/>
</dbReference>
<dbReference type="InterPro" id="IPR006204">
    <property type="entry name" value="GHMP_kinase_N_dom"/>
</dbReference>
<feature type="domain" description="Galactokinase N-terminal" evidence="15">
    <location>
        <begin position="13"/>
        <end position="60"/>
    </location>
</feature>
<comment type="caution">
    <text evidence="11">Lacks conserved residue(s) required for the propagation of feature annotation.</text>
</comment>
<reference evidence="16 17" key="1">
    <citation type="submission" date="2007-03" db="EMBL/GenBank/DDBJ databases">
        <title>Complete sequence of Shewanella loihica PV-4.</title>
        <authorList>
            <consortium name="US DOE Joint Genome Institute"/>
            <person name="Copeland A."/>
            <person name="Lucas S."/>
            <person name="Lapidus A."/>
            <person name="Barry K."/>
            <person name="Detter J.C."/>
            <person name="Glavina del Rio T."/>
            <person name="Hammon N."/>
            <person name="Israni S."/>
            <person name="Dalin E."/>
            <person name="Tice H."/>
            <person name="Pitluck S."/>
            <person name="Chain P."/>
            <person name="Malfatti S."/>
            <person name="Shin M."/>
            <person name="Vergez L."/>
            <person name="Schmutz J."/>
            <person name="Larimer F."/>
            <person name="Land M."/>
            <person name="Hauser L."/>
            <person name="Kyrpides N."/>
            <person name="Mikhailova N."/>
            <person name="Romine M.F."/>
            <person name="Serres G."/>
            <person name="Fredrickson J."/>
            <person name="Tiedje J."/>
            <person name="Richardson P."/>
        </authorList>
    </citation>
    <scope>NUCLEOTIDE SEQUENCE [LARGE SCALE GENOMIC DNA]</scope>
    <source>
        <strain evidence="17">ATCC BAA-1088 / PV-4</strain>
    </source>
</reference>
<feature type="binding site" evidence="11">
    <location>
        <position position="142"/>
    </location>
    <ligand>
        <name>Mg(2+)</name>
        <dbReference type="ChEBI" id="CHEBI:18420"/>
    </ligand>
</feature>
<evidence type="ECO:0000256" key="2">
    <source>
        <dbReference type="ARBA" id="ARBA00022490"/>
    </source>
</evidence>
<dbReference type="InterPro" id="IPR006203">
    <property type="entry name" value="GHMP_knse_ATP-bd_CS"/>
</dbReference>
<dbReference type="GO" id="GO:0000287">
    <property type="term" value="F:magnesium ion binding"/>
    <property type="evidence" value="ECO:0007669"/>
    <property type="project" value="UniProtKB-UniRule"/>
</dbReference>
<accession>A3QFA5</accession>
<evidence type="ECO:0000259" key="15">
    <source>
        <dbReference type="Pfam" id="PF10509"/>
    </source>
</evidence>
<evidence type="ECO:0000256" key="7">
    <source>
        <dbReference type="ARBA" id="ARBA00022840"/>
    </source>
</evidence>
<evidence type="ECO:0000259" key="14">
    <source>
        <dbReference type="Pfam" id="PF08544"/>
    </source>
</evidence>
<dbReference type="InterPro" id="IPR020568">
    <property type="entry name" value="Ribosomal_Su5_D2-typ_SF"/>
</dbReference>
<dbReference type="Pfam" id="PF08544">
    <property type="entry name" value="GHMP_kinases_C"/>
    <property type="match status" value="1"/>
</dbReference>
<evidence type="ECO:0000256" key="12">
    <source>
        <dbReference type="NCBIfam" id="TIGR00131"/>
    </source>
</evidence>
<evidence type="ECO:0000256" key="5">
    <source>
        <dbReference type="ARBA" id="ARBA00022741"/>
    </source>
</evidence>
<dbReference type="PANTHER" id="PTHR10457">
    <property type="entry name" value="MEVALONATE KINASE/GALACTOKINASE"/>
    <property type="match status" value="1"/>
</dbReference>
<dbReference type="eggNOG" id="COG0153">
    <property type="taxonomic scope" value="Bacteria"/>
</dbReference>
<dbReference type="PROSITE" id="PS00627">
    <property type="entry name" value="GHMP_KINASES_ATP"/>
    <property type="match status" value="1"/>
</dbReference>
<dbReference type="GO" id="GO:0005829">
    <property type="term" value="C:cytosol"/>
    <property type="evidence" value="ECO:0007669"/>
    <property type="project" value="TreeGrafter"/>
</dbReference>
<comment type="catalytic activity">
    <reaction evidence="11">
        <text>alpha-D-galactose + ATP = alpha-D-galactose 1-phosphate + ADP + H(+)</text>
        <dbReference type="Rhea" id="RHEA:13553"/>
        <dbReference type="ChEBI" id="CHEBI:15378"/>
        <dbReference type="ChEBI" id="CHEBI:28061"/>
        <dbReference type="ChEBI" id="CHEBI:30616"/>
        <dbReference type="ChEBI" id="CHEBI:58336"/>
        <dbReference type="ChEBI" id="CHEBI:456216"/>
        <dbReference type="EC" id="2.7.1.6"/>
    </reaction>
</comment>
<dbReference type="Proteomes" id="UP000001558">
    <property type="component" value="Chromosome"/>
</dbReference>
<evidence type="ECO:0000259" key="13">
    <source>
        <dbReference type="Pfam" id="PF00288"/>
    </source>
</evidence>
<dbReference type="FunFam" id="3.30.230.10:FF:000017">
    <property type="entry name" value="Galactokinase"/>
    <property type="match status" value="1"/>
</dbReference>
<dbReference type="SUPFAM" id="SSF54211">
    <property type="entry name" value="Ribosomal protein S5 domain 2-like"/>
    <property type="match status" value="1"/>
</dbReference>
<feature type="binding site" evidence="11">
    <location>
        <position position="174"/>
    </location>
    <ligand>
        <name>Mg(2+)</name>
        <dbReference type="ChEBI" id="CHEBI:18420"/>
    </ligand>
</feature>
<keyword evidence="6 11" id="KW-0418">Kinase</keyword>
<dbReference type="NCBIfam" id="TIGR00131">
    <property type="entry name" value="gal_kin"/>
    <property type="match status" value="1"/>
</dbReference>
<dbReference type="InterPro" id="IPR036554">
    <property type="entry name" value="GHMP_kinase_C_sf"/>
</dbReference>
<evidence type="ECO:0000256" key="9">
    <source>
        <dbReference type="ARBA" id="ARBA00023144"/>
    </source>
</evidence>
<dbReference type="UniPathway" id="UPA00214"/>
<name>A3QFA5_SHELP</name>
<keyword evidence="4 11" id="KW-0479">Metal-binding</keyword>
<keyword evidence="7 11" id="KW-0067">ATP-binding</keyword>
<evidence type="ECO:0000256" key="1">
    <source>
        <dbReference type="ARBA" id="ARBA00006566"/>
    </source>
</evidence>
<dbReference type="Gene3D" id="3.30.230.10">
    <property type="match status" value="1"/>
</dbReference>
<dbReference type="PANTHER" id="PTHR10457:SF7">
    <property type="entry name" value="GALACTOKINASE-RELATED"/>
    <property type="match status" value="1"/>
</dbReference>
<dbReference type="PROSITE" id="PS00106">
    <property type="entry name" value="GALACTOKINASE"/>
    <property type="match status" value="1"/>
</dbReference>
<dbReference type="EMBL" id="CP000606">
    <property type="protein sequence ID" value="ABO24153.1"/>
    <property type="molecule type" value="Genomic_DNA"/>
</dbReference>
<keyword evidence="8 11" id="KW-0460">Magnesium</keyword>
<feature type="site" description="Transition state stabilizer" evidence="11">
    <location>
        <position position="31"/>
    </location>
</feature>
<dbReference type="InterPro" id="IPR006206">
    <property type="entry name" value="Mevalonate/galactokinase"/>
</dbReference>
<organism evidence="16 17">
    <name type="scientific">Shewanella loihica (strain ATCC BAA-1088 / PV-4)</name>
    <dbReference type="NCBI Taxonomy" id="323850"/>
    <lineage>
        <taxon>Bacteria</taxon>
        <taxon>Pseudomonadati</taxon>
        <taxon>Pseudomonadota</taxon>
        <taxon>Gammaproteobacteria</taxon>
        <taxon>Alteromonadales</taxon>
        <taxon>Shewanellaceae</taxon>
        <taxon>Shewanella</taxon>
    </lineage>
</organism>
<dbReference type="PRINTS" id="PR00473">
    <property type="entry name" value="GALCTOKINASE"/>
</dbReference>
<keyword evidence="3 11" id="KW-0808">Transferase</keyword>
<feature type="domain" description="GHMP kinase N-terminal" evidence="13">
    <location>
        <begin position="101"/>
        <end position="193"/>
    </location>
</feature>
<evidence type="ECO:0000256" key="4">
    <source>
        <dbReference type="ARBA" id="ARBA00022723"/>
    </source>
</evidence>
<dbReference type="InterPro" id="IPR019539">
    <property type="entry name" value="GalKase_N"/>
</dbReference>
<sequence>MKNGELTQALPYAFNQAFGQEAALVAYAPGRVNLIGDHTDYNLGWVLPVALDRGTSVAASQRDDSQIQVVARDMDNEKVSFSLDDQAMAQMPLDSVSPWSNYVRGTVKMLSAYLAETGQPPLRGASLMISGNLPKGAGLSSSASLEMALIKAFAGLFDLKVDGIKAAQLGQQAENEFVGCNCGIMDQLISAMGEAERAMLIDCSDLAIKQVPLPAGLRLMIINSNVKRTLVGSEYNLRREQCQQVAQHFGVSSLRQVSYEQLCRAEASLEPTLFRRARHVVSENARVLEMAEALSAGDNAYIGRLMAASHRSLRDDFAVSTPEVDCLVELVSEVLGMDGGARMTGGGFGGCVVALLPEHKIAEVRETIAVEYQARTGLTADIYLCQSGAGAFA</sequence>
<evidence type="ECO:0000313" key="17">
    <source>
        <dbReference type="Proteomes" id="UP000001558"/>
    </source>
</evidence>
<feature type="binding site" evidence="11">
    <location>
        <begin position="136"/>
        <end position="142"/>
    </location>
    <ligand>
        <name>ATP</name>
        <dbReference type="ChEBI" id="CHEBI:30616"/>
    </ligand>
</feature>
<gene>
    <name evidence="11" type="primary">galK</name>
    <name evidence="16" type="ordered locus">Shew_2287</name>
</gene>
<dbReference type="InterPro" id="IPR019741">
    <property type="entry name" value="Galactokinase_CS"/>
</dbReference>
<evidence type="ECO:0000256" key="3">
    <source>
        <dbReference type="ARBA" id="ARBA00022679"/>
    </source>
</evidence>
<comment type="subcellular location">
    <subcellularLocation>
        <location evidence="11">Cytoplasm</location>
    </subcellularLocation>
</comment>
<dbReference type="InterPro" id="IPR014721">
    <property type="entry name" value="Ribsml_uS5_D2-typ_fold_subgr"/>
</dbReference>
<dbReference type="OrthoDB" id="250531at2"/>
<dbReference type="STRING" id="323850.Shew_2287"/>
<dbReference type="Pfam" id="PF10509">
    <property type="entry name" value="GalKase_gal_bdg"/>
    <property type="match status" value="1"/>
</dbReference>
<proteinExistence type="inferred from homology"/>
<evidence type="ECO:0000256" key="11">
    <source>
        <dbReference type="HAMAP-Rule" id="MF_00246"/>
    </source>
</evidence>
<dbReference type="FunFam" id="3.30.70.890:FF:000001">
    <property type="entry name" value="Galactokinase"/>
    <property type="match status" value="1"/>
</dbReference>
<evidence type="ECO:0000256" key="6">
    <source>
        <dbReference type="ARBA" id="ARBA00022777"/>
    </source>
</evidence>
<comment type="similarity">
    <text evidence="1 11">Belongs to the GHMP kinase family. GalK subfamily.</text>
</comment>
<dbReference type="HAMAP" id="MF_00246">
    <property type="entry name" value="Galactokinase"/>
    <property type="match status" value="1"/>
</dbReference>
<feature type="domain" description="GHMP kinase C-terminal" evidence="14">
    <location>
        <begin position="290"/>
        <end position="367"/>
    </location>
</feature>
<dbReference type="Pfam" id="PF00288">
    <property type="entry name" value="GHMP_kinases_N"/>
    <property type="match status" value="1"/>
</dbReference>
<keyword evidence="10 11" id="KW-0119">Carbohydrate metabolism</keyword>
<dbReference type="PIRSF" id="PIRSF000530">
    <property type="entry name" value="Galactokinase"/>
    <property type="match status" value="1"/>
</dbReference>
<dbReference type="PRINTS" id="PR00959">
    <property type="entry name" value="MEVGALKINASE"/>
</dbReference>
<dbReference type="GO" id="GO:0006012">
    <property type="term" value="P:galactose metabolic process"/>
    <property type="evidence" value="ECO:0007669"/>
    <property type="project" value="UniProtKB-UniRule"/>
</dbReference>
<evidence type="ECO:0000256" key="10">
    <source>
        <dbReference type="ARBA" id="ARBA00023277"/>
    </source>
</evidence>
<dbReference type="Gene3D" id="3.30.70.890">
    <property type="entry name" value="GHMP kinase, C-terminal domain"/>
    <property type="match status" value="1"/>
</dbReference>
<feature type="active site" description="Proton acceptor" evidence="11">
    <location>
        <position position="186"/>
    </location>
</feature>
<dbReference type="InterPro" id="IPR000705">
    <property type="entry name" value="Galactokinase"/>
</dbReference>
<feature type="binding site" evidence="11">
    <location>
        <position position="235"/>
    </location>
    <ligand>
        <name>substrate</name>
    </ligand>
</feature>
<evidence type="ECO:0000256" key="8">
    <source>
        <dbReference type="ARBA" id="ARBA00022842"/>
    </source>
</evidence>
<dbReference type="SUPFAM" id="SSF55060">
    <property type="entry name" value="GHMP Kinase, C-terminal domain"/>
    <property type="match status" value="1"/>
</dbReference>
<keyword evidence="9 11" id="KW-0299">Galactose metabolism</keyword>
<dbReference type="GO" id="GO:0004335">
    <property type="term" value="F:galactokinase activity"/>
    <property type="evidence" value="ECO:0007669"/>
    <property type="project" value="UniProtKB-UniRule"/>
</dbReference>
<comment type="pathway">
    <text evidence="11">Carbohydrate metabolism; galactose metabolism.</text>
</comment>
<keyword evidence="17" id="KW-1185">Reference proteome</keyword>
<dbReference type="InterPro" id="IPR022963">
    <property type="entry name" value="Galactokinase_bac"/>
</dbReference>
<dbReference type="NCBIfam" id="NF003472">
    <property type="entry name" value="PRK05101.1"/>
    <property type="match status" value="1"/>
</dbReference>
<comment type="function">
    <text evidence="11">Catalyzes the transfer of the gamma-phosphate of ATP to D-galactose to form alpha-D-galactose-1-phosphate (Gal-1-P).</text>
</comment>
<protein>
    <recommendedName>
        <fullName evidence="11 12">Galactokinase</fullName>
        <ecNumber evidence="11 12">2.7.1.6</ecNumber>
    </recommendedName>
    <alternativeName>
        <fullName evidence="11">Galactose kinase</fullName>
    </alternativeName>
</protein>
<dbReference type="EC" id="2.7.1.6" evidence="11 12"/>
<keyword evidence="2 11" id="KW-0963">Cytoplasm</keyword>
<keyword evidence="5 11" id="KW-0547">Nucleotide-binding</keyword>
<dbReference type="AlphaFoldDB" id="A3QFA5"/>
<dbReference type="GO" id="GO:0005524">
    <property type="term" value="F:ATP binding"/>
    <property type="evidence" value="ECO:0007669"/>
    <property type="project" value="UniProtKB-UniRule"/>
</dbReference>
<dbReference type="HOGENOM" id="CLU_017814_2_1_6"/>